<organism evidence="7 8">
    <name type="scientific">Mesomycoplasma bovoculi M165/69</name>
    <dbReference type="NCBI Taxonomy" id="743966"/>
    <lineage>
        <taxon>Bacteria</taxon>
        <taxon>Bacillati</taxon>
        <taxon>Mycoplasmatota</taxon>
        <taxon>Mycoplasmoidales</taxon>
        <taxon>Metamycoplasmataceae</taxon>
        <taxon>Mesomycoplasma</taxon>
    </lineage>
</organism>
<evidence type="ECO:0000256" key="2">
    <source>
        <dbReference type="ARBA" id="ARBA00022475"/>
    </source>
</evidence>
<comment type="subcellular location">
    <subcellularLocation>
        <location evidence="1">Cell membrane</location>
        <topology evidence="1">Multi-pass membrane protein</topology>
    </subcellularLocation>
</comment>
<dbReference type="Proteomes" id="UP000019229">
    <property type="component" value="Chromosome"/>
</dbReference>
<dbReference type="PATRIC" id="fig|743966.3.peg.473"/>
<dbReference type="EMBL" id="CP007154">
    <property type="protein sequence ID" value="AHH45474.1"/>
    <property type="molecule type" value="Genomic_DNA"/>
</dbReference>
<reference evidence="7 8" key="1">
    <citation type="journal article" date="2014" name="Genome Announc.">
        <title>Complete Genome Sequence of Mycoplasma bovoculi Strain M165/69T (ATCC 29104).</title>
        <authorList>
            <person name="Calcutt M.J."/>
            <person name="Foecking M.F."/>
        </authorList>
    </citation>
    <scope>NUCLEOTIDE SEQUENCE [LARGE SCALE GENOMIC DNA]</scope>
    <source>
        <strain evidence="7">M165/69</strain>
    </source>
</reference>
<dbReference type="PANTHER" id="PTHR42770:SF18">
    <property type="entry name" value="ARGININE_AGMATINE ANTIPORTER"/>
    <property type="match status" value="1"/>
</dbReference>
<dbReference type="KEGG" id="mbc:MYB_02350"/>
<keyword evidence="4 6" id="KW-1133">Transmembrane helix</keyword>
<evidence type="ECO:0000256" key="4">
    <source>
        <dbReference type="ARBA" id="ARBA00022989"/>
    </source>
</evidence>
<evidence type="ECO:0000256" key="3">
    <source>
        <dbReference type="ARBA" id="ARBA00022692"/>
    </source>
</evidence>
<feature type="transmembrane region" description="Helical" evidence="6">
    <location>
        <begin position="359"/>
        <end position="377"/>
    </location>
</feature>
<dbReference type="Pfam" id="PF13520">
    <property type="entry name" value="AA_permease_2"/>
    <property type="match status" value="1"/>
</dbReference>
<evidence type="ECO:0000313" key="7">
    <source>
        <dbReference type="EMBL" id="AHH45474.1"/>
    </source>
</evidence>
<sequence>MSKQSSGKNQLSEKQFIFFGLNYVVGFGFIATISKVIKLGVWGILVFAITSLITLAVIYSFARAGQRFQYKVGGSYAYAKRVFGPKMVFFQGWNQISQIILFSSTTPLFLSQLLISIDPDRKWVYILLSLLLYIGLISTGFFGFKLSKWFIFGAAILKWITLGLGMGLIIYLISKSGDYGTTFRSYGAVSVTSIASTILSFIYAYGGFESLALLSGNTKTSRFKKIMLLIFFIILASYFLFYIIFIGLPKDLISSFGLEAVYKYVWGFAGFSVFTVGLLFNRITGTTSSPAPYARMIMPLADDGFLPRPLVKTNKHGEYKNAIVLAMLMAIGSSIIFTIIPQAFGVGNVFEKMLDAGNIAYLVQYLLTIVTIYVWHIKKIDKIPLWERVIYIIGAIAIIFTLIFSQFPFLIGQKTNFEEFLPLIAYIVTIIFGYIVMIISRFYNKKYLQKHFAQY</sequence>
<dbReference type="RefSeq" id="WP_022934710.1">
    <property type="nucleotide sequence ID" value="NZ_CP007154.1"/>
</dbReference>
<accession>W5UTD1</accession>
<feature type="transmembrane region" description="Helical" evidence="6">
    <location>
        <begin position="123"/>
        <end position="142"/>
    </location>
</feature>
<dbReference type="PANTHER" id="PTHR42770">
    <property type="entry name" value="AMINO ACID TRANSPORTER-RELATED"/>
    <property type="match status" value="1"/>
</dbReference>
<dbReference type="OrthoDB" id="396415at2"/>
<feature type="transmembrane region" description="Helical" evidence="6">
    <location>
        <begin position="185"/>
        <end position="205"/>
    </location>
</feature>
<dbReference type="STRING" id="743966.MYB_02350"/>
<keyword evidence="5 6" id="KW-0472">Membrane</keyword>
<evidence type="ECO:0000256" key="1">
    <source>
        <dbReference type="ARBA" id="ARBA00004651"/>
    </source>
</evidence>
<dbReference type="PIRSF" id="PIRSF006060">
    <property type="entry name" value="AA_transporter"/>
    <property type="match status" value="1"/>
</dbReference>
<dbReference type="InterPro" id="IPR002293">
    <property type="entry name" value="AA/rel_permease1"/>
</dbReference>
<feature type="transmembrane region" description="Helical" evidence="6">
    <location>
        <begin position="226"/>
        <end position="248"/>
    </location>
</feature>
<keyword evidence="3 6" id="KW-0812">Transmembrane</keyword>
<feature type="transmembrane region" description="Helical" evidence="6">
    <location>
        <begin position="149"/>
        <end position="173"/>
    </location>
</feature>
<feature type="transmembrane region" description="Helical" evidence="6">
    <location>
        <begin position="260"/>
        <end position="280"/>
    </location>
</feature>
<dbReference type="HOGENOM" id="CLU_601059_0_0_14"/>
<dbReference type="AlphaFoldDB" id="W5UTD1"/>
<evidence type="ECO:0000313" key="8">
    <source>
        <dbReference type="Proteomes" id="UP000019229"/>
    </source>
</evidence>
<proteinExistence type="predicted"/>
<feature type="transmembrane region" description="Helical" evidence="6">
    <location>
        <begin position="39"/>
        <end position="62"/>
    </location>
</feature>
<feature type="transmembrane region" description="Helical" evidence="6">
    <location>
        <begin position="389"/>
        <end position="411"/>
    </location>
</feature>
<dbReference type="Gene3D" id="1.20.1740.10">
    <property type="entry name" value="Amino acid/polyamine transporter I"/>
    <property type="match status" value="1"/>
</dbReference>
<protein>
    <submittedName>
        <fullName evidence="7">Amino acid permease</fullName>
    </submittedName>
</protein>
<keyword evidence="2" id="KW-1003">Cell membrane</keyword>
<gene>
    <name evidence="7" type="ORF">MYB_02350</name>
</gene>
<dbReference type="GO" id="GO:0005886">
    <property type="term" value="C:plasma membrane"/>
    <property type="evidence" value="ECO:0007669"/>
    <property type="project" value="UniProtKB-SubCell"/>
</dbReference>
<keyword evidence="8" id="KW-1185">Reference proteome</keyword>
<evidence type="ECO:0000256" key="5">
    <source>
        <dbReference type="ARBA" id="ARBA00023136"/>
    </source>
</evidence>
<dbReference type="eggNOG" id="COG0531">
    <property type="taxonomic scope" value="Bacteria"/>
</dbReference>
<name>W5UTD1_9BACT</name>
<feature type="transmembrane region" description="Helical" evidence="6">
    <location>
        <begin position="423"/>
        <end position="443"/>
    </location>
</feature>
<feature type="transmembrane region" description="Helical" evidence="6">
    <location>
        <begin position="322"/>
        <end position="344"/>
    </location>
</feature>
<feature type="transmembrane region" description="Helical" evidence="6">
    <location>
        <begin position="96"/>
        <end position="117"/>
    </location>
</feature>
<dbReference type="InterPro" id="IPR050367">
    <property type="entry name" value="APC_superfamily"/>
</dbReference>
<feature type="transmembrane region" description="Helical" evidence="6">
    <location>
        <begin position="16"/>
        <end position="33"/>
    </location>
</feature>
<evidence type="ECO:0000256" key="6">
    <source>
        <dbReference type="SAM" id="Phobius"/>
    </source>
</evidence>
<dbReference type="GO" id="GO:0022857">
    <property type="term" value="F:transmembrane transporter activity"/>
    <property type="evidence" value="ECO:0007669"/>
    <property type="project" value="InterPro"/>
</dbReference>